<accession>A0A483CXG5</accession>
<name>A0A483CXG5_9EURY</name>
<dbReference type="RefSeq" id="WP_130646384.1">
    <property type="nucleotide sequence ID" value="NZ_PGCL01000002.1"/>
</dbReference>
<dbReference type="Pfam" id="PF08495">
    <property type="entry name" value="FIST"/>
    <property type="match status" value="1"/>
</dbReference>
<dbReference type="AlphaFoldDB" id="A0A483CXG5"/>
<feature type="domain" description="FIST C-domain" evidence="2">
    <location>
        <begin position="208"/>
        <end position="352"/>
    </location>
</feature>
<evidence type="ECO:0000313" key="4">
    <source>
        <dbReference type="Proteomes" id="UP000292580"/>
    </source>
</evidence>
<comment type="caution">
    <text evidence="3">The sequence shown here is derived from an EMBL/GenBank/DDBJ whole genome shotgun (WGS) entry which is preliminary data.</text>
</comment>
<feature type="domain" description="FIST" evidence="1">
    <location>
        <begin position="23"/>
        <end position="207"/>
    </location>
</feature>
<dbReference type="EMBL" id="PGCL01000002">
    <property type="protein sequence ID" value="TAJ44589.1"/>
    <property type="molecule type" value="Genomic_DNA"/>
</dbReference>
<evidence type="ECO:0008006" key="5">
    <source>
        <dbReference type="Google" id="ProtNLM"/>
    </source>
</evidence>
<dbReference type="PANTHER" id="PTHR40252:SF2">
    <property type="entry name" value="BLR0328 PROTEIN"/>
    <property type="match status" value="1"/>
</dbReference>
<evidence type="ECO:0000313" key="3">
    <source>
        <dbReference type="EMBL" id="TAJ44589.1"/>
    </source>
</evidence>
<gene>
    <name evidence="3" type="ORF">CUJ86_04585</name>
</gene>
<dbReference type="InterPro" id="IPR013702">
    <property type="entry name" value="FIST_domain_N"/>
</dbReference>
<evidence type="ECO:0000259" key="1">
    <source>
        <dbReference type="SMART" id="SM00897"/>
    </source>
</evidence>
<dbReference type="PANTHER" id="PTHR40252">
    <property type="entry name" value="BLR0328 PROTEIN"/>
    <property type="match status" value="1"/>
</dbReference>
<protein>
    <recommendedName>
        <fullName evidence="5">Histidine kinase</fullName>
    </recommendedName>
</protein>
<reference evidence="3 4" key="1">
    <citation type="submission" date="2017-11" db="EMBL/GenBank/DDBJ databases">
        <title>Isolation and Characterization of Methanofollis Species from Methane Seep Offshore SW Taiwan.</title>
        <authorList>
            <person name="Teng N.-H."/>
            <person name="Lai M.-C."/>
            <person name="Chen S.-C."/>
        </authorList>
    </citation>
    <scope>NUCLEOTIDE SEQUENCE [LARGE SCALE GENOMIC DNA]</scope>
    <source>
        <strain evidence="3 4">FWC-SCC2</strain>
    </source>
</reference>
<evidence type="ECO:0000259" key="2">
    <source>
        <dbReference type="SMART" id="SM01204"/>
    </source>
</evidence>
<dbReference type="OrthoDB" id="140075at2157"/>
<proteinExistence type="predicted"/>
<organism evidence="3 4">
    <name type="scientific">Methanofollis fontis</name>
    <dbReference type="NCBI Taxonomy" id="2052832"/>
    <lineage>
        <taxon>Archaea</taxon>
        <taxon>Methanobacteriati</taxon>
        <taxon>Methanobacteriota</taxon>
        <taxon>Stenosarchaea group</taxon>
        <taxon>Methanomicrobia</taxon>
        <taxon>Methanomicrobiales</taxon>
        <taxon>Methanomicrobiaceae</taxon>
        <taxon>Methanofollis</taxon>
    </lineage>
</organism>
<dbReference type="InterPro" id="IPR019494">
    <property type="entry name" value="FIST_C"/>
</dbReference>
<dbReference type="Proteomes" id="UP000292580">
    <property type="component" value="Unassembled WGS sequence"/>
</dbReference>
<keyword evidence="4" id="KW-1185">Reference proteome</keyword>
<sequence length="371" mass="40177">MYIDDTEIDSIAERCRDEPTTDDTSFMILLGEESATNIENMISELKYDGISFFGGVFPGLVHGSGKDGGGAIIIPLPTIGRPSLIREINRPERDLSCLRPPEIGMPEKRTACILIDGLASNVTDFLSSVLNRIGDAVHYIGGGAGFSDFQQRPCIFTNEGIAENAAVVAIIDHQSTLGVRHGWERLEGPFVATKTEENRIKELNWASPFEVYSQSIYSDSDQEITHEGFFDMAKGYPFGIYSEGNEDIVRDPFAVDGDDLVCVGEIPENAILHLLKGSDSSLIEAAGRATADSLPPPGAAIRHILVMDCISRVLYLEDRFVDELAVMHRTVGARGGGIVPEGALSIGEIASYADGLPAFFNKTVVVGSLYD</sequence>
<dbReference type="Pfam" id="PF10442">
    <property type="entry name" value="FIST_C"/>
    <property type="match status" value="1"/>
</dbReference>
<dbReference type="SMART" id="SM01204">
    <property type="entry name" value="FIST_C"/>
    <property type="match status" value="1"/>
</dbReference>
<dbReference type="SMART" id="SM00897">
    <property type="entry name" value="FIST"/>
    <property type="match status" value="1"/>
</dbReference>